<proteinExistence type="predicted"/>
<reference evidence="2" key="1">
    <citation type="submission" date="2018-05" db="EMBL/GenBank/DDBJ databases">
        <authorList>
            <person name="Lanie J.A."/>
            <person name="Ng W.-L."/>
            <person name="Kazmierczak K.M."/>
            <person name="Andrzejewski T.M."/>
            <person name="Davidsen T.M."/>
            <person name="Wayne K.J."/>
            <person name="Tettelin H."/>
            <person name="Glass J.I."/>
            <person name="Rusch D."/>
            <person name="Podicherti R."/>
            <person name="Tsui H.-C.T."/>
            <person name="Winkler M.E."/>
        </authorList>
    </citation>
    <scope>NUCLEOTIDE SEQUENCE</scope>
</reference>
<keyword evidence="1" id="KW-0812">Transmembrane</keyword>
<evidence type="ECO:0000256" key="1">
    <source>
        <dbReference type="SAM" id="Phobius"/>
    </source>
</evidence>
<gene>
    <name evidence="2" type="ORF">METZ01_LOCUS439789</name>
</gene>
<keyword evidence="1" id="KW-0472">Membrane</keyword>
<keyword evidence="1" id="KW-1133">Transmembrane helix</keyword>
<sequence length="92" mass="11183">MNINFNYILKKRLKIQEEWLREFLIAIKHDEIDKEADKSYYKEKPILSLLLAIYFFPTNLLRFVSLLRAIHIYHKCKSQVEVLKKEVEKTNK</sequence>
<organism evidence="2">
    <name type="scientific">marine metagenome</name>
    <dbReference type="NCBI Taxonomy" id="408172"/>
    <lineage>
        <taxon>unclassified sequences</taxon>
        <taxon>metagenomes</taxon>
        <taxon>ecological metagenomes</taxon>
    </lineage>
</organism>
<accession>A0A382YVQ6</accession>
<dbReference type="AlphaFoldDB" id="A0A382YVQ6"/>
<feature type="transmembrane region" description="Helical" evidence="1">
    <location>
        <begin position="46"/>
        <end position="67"/>
    </location>
</feature>
<evidence type="ECO:0000313" key="2">
    <source>
        <dbReference type="EMBL" id="SVD86935.1"/>
    </source>
</evidence>
<dbReference type="EMBL" id="UINC01178656">
    <property type="protein sequence ID" value="SVD86935.1"/>
    <property type="molecule type" value="Genomic_DNA"/>
</dbReference>
<protein>
    <submittedName>
        <fullName evidence="2">Uncharacterized protein</fullName>
    </submittedName>
</protein>
<name>A0A382YVQ6_9ZZZZ</name>